<dbReference type="PANTHER" id="PTHR43292">
    <property type="entry name" value="ACYL-COA DEHYDROGENASE"/>
    <property type="match status" value="1"/>
</dbReference>
<dbReference type="PANTHER" id="PTHR43292:SF3">
    <property type="entry name" value="ACYL-COA DEHYDROGENASE FADE29"/>
    <property type="match status" value="1"/>
</dbReference>
<dbReference type="InterPro" id="IPR006091">
    <property type="entry name" value="Acyl-CoA_Oxase/DH_mid-dom"/>
</dbReference>
<evidence type="ECO:0000313" key="11">
    <source>
        <dbReference type="Proteomes" id="UP000634139"/>
    </source>
</evidence>
<dbReference type="InterPro" id="IPR009075">
    <property type="entry name" value="AcylCo_DH/oxidase_C"/>
</dbReference>
<accession>A0A918VJW4</accession>
<keyword evidence="5 6" id="KW-0560">Oxidoreductase</keyword>
<feature type="domain" description="Acyl-CoA dehydrogenase/oxidase N-terminal" evidence="9">
    <location>
        <begin position="8"/>
        <end position="119"/>
    </location>
</feature>
<evidence type="ECO:0000256" key="6">
    <source>
        <dbReference type="RuleBase" id="RU362125"/>
    </source>
</evidence>
<dbReference type="Gene3D" id="2.40.110.10">
    <property type="entry name" value="Butyryl-CoA Dehydrogenase, subunit A, domain 2"/>
    <property type="match status" value="1"/>
</dbReference>
<reference evidence="10" key="2">
    <citation type="submission" date="2020-09" db="EMBL/GenBank/DDBJ databases">
        <authorList>
            <person name="Sun Q."/>
            <person name="Kim S."/>
        </authorList>
    </citation>
    <scope>NUCLEOTIDE SEQUENCE</scope>
    <source>
        <strain evidence="10">KCTC 32422</strain>
    </source>
</reference>
<feature type="domain" description="Acyl-CoA oxidase/dehydrogenase middle" evidence="8">
    <location>
        <begin position="125"/>
        <end position="221"/>
    </location>
</feature>
<keyword evidence="3 6" id="KW-0285">Flavoprotein</keyword>
<sequence>MDLSYGAEAEAFRAEVRRFLADNWQPAERRGAELKEFIRAFRRAGVERGYLYRSVPRRYGGSEQPVDVIRAQVIREEFGRARAPLEVGGNGVNMTVPTLLEKGTEEQRELFIRKTIEGDYIWGQGYSEPGSGSDLASVRTKAELSPDGTRWIINGQKIWTSQGMQSTHMFMLVRTEPDAAKHDGITYLLIDLDQPGITRRPIRQMTGEQGAHTFCEFFFDNAETPVSWQVGGRGQGWYVSRTTLKHERASIGSADGLGNQFRKLVDLARETGRIGDPLVRDSLARIEGFVLAHRYTSFRLFSCAAAGEDAGPVQLMMKLYLTEIGHEMALLAQELIGEYAFIEPAGAGGRGPRGVRGPEKWLDQIMGSLGNSIAGGASNIQRNIIGERGLGLPRDLALALEAGAEK</sequence>
<evidence type="ECO:0000313" key="10">
    <source>
        <dbReference type="EMBL" id="GHA04964.1"/>
    </source>
</evidence>
<dbReference type="GO" id="GO:0005886">
    <property type="term" value="C:plasma membrane"/>
    <property type="evidence" value="ECO:0007669"/>
    <property type="project" value="TreeGrafter"/>
</dbReference>
<reference evidence="10" key="1">
    <citation type="journal article" date="2014" name="Int. J. Syst. Evol. Microbiol.">
        <title>Complete genome sequence of Corynebacterium casei LMG S-19264T (=DSM 44701T), isolated from a smear-ripened cheese.</title>
        <authorList>
            <consortium name="US DOE Joint Genome Institute (JGI-PGF)"/>
            <person name="Walter F."/>
            <person name="Albersmeier A."/>
            <person name="Kalinowski J."/>
            <person name="Ruckert C."/>
        </authorList>
    </citation>
    <scope>NUCLEOTIDE SEQUENCE</scope>
    <source>
        <strain evidence="10">KCTC 32422</strain>
    </source>
</reference>
<dbReference type="GO" id="GO:0050660">
    <property type="term" value="F:flavin adenine dinucleotide binding"/>
    <property type="evidence" value="ECO:0007669"/>
    <property type="project" value="InterPro"/>
</dbReference>
<protein>
    <submittedName>
        <fullName evidence="10">Acyl-CoA dehydrogenase</fullName>
    </submittedName>
</protein>
<comment type="cofactor">
    <cofactor evidence="1 6">
        <name>FAD</name>
        <dbReference type="ChEBI" id="CHEBI:57692"/>
    </cofactor>
</comment>
<dbReference type="Gene3D" id="1.10.540.10">
    <property type="entry name" value="Acyl-CoA dehydrogenase/oxidase, N-terminal domain"/>
    <property type="match status" value="1"/>
</dbReference>
<keyword evidence="11" id="KW-1185">Reference proteome</keyword>
<feature type="domain" description="Acyl-CoA dehydrogenase/oxidase C-terminal" evidence="7">
    <location>
        <begin position="234"/>
        <end position="389"/>
    </location>
</feature>
<keyword evidence="4 6" id="KW-0274">FAD</keyword>
<dbReference type="InterPro" id="IPR037069">
    <property type="entry name" value="AcylCoA_DH/ox_N_sf"/>
</dbReference>
<evidence type="ECO:0000256" key="5">
    <source>
        <dbReference type="ARBA" id="ARBA00023002"/>
    </source>
</evidence>
<comment type="caution">
    <text evidence="10">The sequence shown here is derived from an EMBL/GenBank/DDBJ whole genome shotgun (WGS) entry which is preliminary data.</text>
</comment>
<dbReference type="AlphaFoldDB" id="A0A918VJW4"/>
<evidence type="ECO:0000256" key="1">
    <source>
        <dbReference type="ARBA" id="ARBA00001974"/>
    </source>
</evidence>
<dbReference type="SUPFAM" id="SSF47203">
    <property type="entry name" value="Acyl-CoA dehydrogenase C-terminal domain-like"/>
    <property type="match status" value="1"/>
</dbReference>
<dbReference type="GO" id="GO:0016627">
    <property type="term" value="F:oxidoreductase activity, acting on the CH-CH group of donors"/>
    <property type="evidence" value="ECO:0007669"/>
    <property type="project" value="InterPro"/>
</dbReference>
<dbReference type="Proteomes" id="UP000634139">
    <property type="component" value="Unassembled WGS sequence"/>
</dbReference>
<dbReference type="RefSeq" id="WP_189542515.1">
    <property type="nucleotide sequence ID" value="NZ_BMZD01000008.1"/>
</dbReference>
<dbReference type="InterPro" id="IPR036250">
    <property type="entry name" value="AcylCo_DH-like_C"/>
</dbReference>
<evidence type="ECO:0000256" key="3">
    <source>
        <dbReference type="ARBA" id="ARBA00022630"/>
    </source>
</evidence>
<organism evidence="10 11">
    <name type="scientific">Novosphingobium arvoryzae</name>
    <dbReference type="NCBI Taxonomy" id="1256514"/>
    <lineage>
        <taxon>Bacteria</taxon>
        <taxon>Pseudomonadati</taxon>
        <taxon>Pseudomonadota</taxon>
        <taxon>Alphaproteobacteria</taxon>
        <taxon>Sphingomonadales</taxon>
        <taxon>Sphingomonadaceae</taxon>
        <taxon>Novosphingobium</taxon>
    </lineage>
</organism>
<name>A0A918VJW4_9SPHN</name>
<evidence type="ECO:0000256" key="2">
    <source>
        <dbReference type="ARBA" id="ARBA00009347"/>
    </source>
</evidence>
<dbReference type="Gene3D" id="1.20.140.10">
    <property type="entry name" value="Butyryl-CoA Dehydrogenase, subunit A, domain 3"/>
    <property type="match status" value="1"/>
</dbReference>
<comment type="similarity">
    <text evidence="2 6">Belongs to the acyl-CoA dehydrogenase family.</text>
</comment>
<dbReference type="InterPro" id="IPR013786">
    <property type="entry name" value="AcylCoA_DH/ox_N"/>
</dbReference>
<dbReference type="Pfam" id="PF02771">
    <property type="entry name" value="Acyl-CoA_dh_N"/>
    <property type="match status" value="1"/>
</dbReference>
<proteinExistence type="inferred from homology"/>
<dbReference type="InterPro" id="IPR046373">
    <property type="entry name" value="Acyl-CoA_Oxase/DH_mid-dom_sf"/>
</dbReference>
<dbReference type="Pfam" id="PF00441">
    <property type="entry name" value="Acyl-CoA_dh_1"/>
    <property type="match status" value="1"/>
</dbReference>
<dbReference type="Pfam" id="PF02770">
    <property type="entry name" value="Acyl-CoA_dh_M"/>
    <property type="match status" value="1"/>
</dbReference>
<dbReference type="SUPFAM" id="SSF56645">
    <property type="entry name" value="Acyl-CoA dehydrogenase NM domain-like"/>
    <property type="match status" value="1"/>
</dbReference>
<evidence type="ECO:0000259" key="8">
    <source>
        <dbReference type="Pfam" id="PF02770"/>
    </source>
</evidence>
<gene>
    <name evidence="10" type="ORF">GCM10011617_27450</name>
</gene>
<evidence type="ECO:0000259" key="9">
    <source>
        <dbReference type="Pfam" id="PF02771"/>
    </source>
</evidence>
<evidence type="ECO:0000256" key="4">
    <source>
        <dbReference type="ARBA" id="ARBA00022827"/>
    </source>
</evidence>
<dbReference type="InterPro" id="IPR052161">
    <property type="entry name" value="Mycobact_Acyl-CoA_DH"/>
</dbReference>
<dbReference type="EMBL" id="BMZD01000008">
    <property type="protein sequence ID" value="GHA04964.1"/>
    <property type="molecule type" value="Genomic_DNA"/>
</dbReference>
<evidence type="ECO:0000259" key="7">
    <source>
        <dbReference type="Pfam" id="PF00441"/>
    </source>
</evidence>
<dbReference type="InterPro" id="IPR009100">
    <property type="entry name" value="AcylCoA_DH/oxidase_NM_dom_sf"/>
</dbReference>